<comment type="similarity">
    <text evidence="1">Belongs to the NusB family.</text>
</comment>
<protein>
    <submittedName>
        <fullName evidence="7">N utilization substance protein B</fullName>
    </submittedName>
</protein>
<evidence type="ECO:0000256" key="2">
    <source>
        <dbReference type="ARBA" id="ARBA00022814"/>
    </source>
</evidence>
<evidence type="ECO:0000259" key="6">
    <source>
        <dbReference type="Pfam" id="PF01029"/>
    </source>
</evidence>
<keyword evidence="8" id="KW-1185">Reference proteome</keyword>
<evidence type="ECO:0000256" key="3">
    <source>
        <dbReference type="ARBA" id="ARBA00022884"/>
    </source>
</evidence>
<gene>
    <name evidence="7" type="primary">nusB</name>
    <name evidence="7" type="ORF">GCM10011343_23930</name>
</gene>
<dbReference type="Pfam" id="PF01029">
    <property type="entry name" value="NusB"/>
    <property type="match status" value="1"/>
</dbReference>
<evidence type="ECO:0000313" key="8">
    <source>
        <dbReference type="Proteomes" id="UP000625735"/>
    </source>
</evidence>
<evidence type="ECO:0000256" key="4">
    <source>
        <dbReference type="ARBA" id="ARBA00023015"/>
    </source>
</evidence>
<keyword evidence="2" id="KW-0889">Transcription antitermination</keyword>
<feature type="domain" description="NusB/RsmB/TIM44" evidence="6">
    <location>
        <begin position="188"/>
        <end position="281"/>
    </location>
</feature>
<organism evidence="7 8">
    <name type="scientific">Flavobacterium orientale</name>
    <dbReference type="NCBI Taxonomy" id="1756020"/>
    <lineage>
        <taxon>Bacteria</taxon>
        <taxon>Pseudomonadati</taxon>
        <taxon>Bacteroidota</taxon>
        <taxon>Flavobacteriia</taxon>
        <taxon>Flavobacteriales</taxon>
        <taxon>Flavobacteriaceae</taxon>
        <taxon>Flavobacterium</taxon>
    </lineage>
</organism>
<dbReference type="InterPro" id="IPR006027">
    <property type="entry name" value="NusB_RsmB_TIM44"/>
</dbReference>
<reference evidence="7" key="1">
    <citation type="journal article" date="2014" name="Int. J. Syst. Evol. Microbiol.">
        <title>Complete genome sequence of Corynebacterium casei LMG S-19264T (=DSM 44701T), isolated from a smear-ripened cheese.</title>
        <authorList>
            <consortium name="US DOE Joint Genome Institute (JGI-PGF)"/>
            <person name="Walter F."/>
            <person name="Albersmeier A."/>
            <person name="Kalinowski J."/>
            <person name="Ruckert C."/>
        </authorList>
    </citation>
    <scope>NUCLEOTIDE SEQUENCE</scope>
    <source>
        <strain evidence="7">CGMCC 1.12506</strain>
    </source>
</reference>
<dbReference type="Gene3D" id="1.10.940.10">
    <property type="entry name" value="NusB-like"/>
    <property type="match status" value="1"/>
</dbReference>
<comment type="caution">
    <text evidence="7">The sequence shown here is derived from an EMBL/GenBank/DDBJ whole genome shotgun (WGS) entry which is preliminary data.</text>
</comment>
<reference evidence="7" key="2">
    <citation type="submission" date="2020-09" db="EMBL/GenBank/DDBJ databases">
        <authorList>
            <person name="Sun Q."/>
            <person name="Zhou Y."/>
        </authorList>
    </citation>
    <scope>NUCLEOTIDE SEQUENCE</scope>
    <source>
        <strain evidence="7">CGMCC 1.12506</strain>
    </source>
</reference>
<dbReference type="InterPro" id="IPR011605">
    <property type="entry name" value="NusB_fam"/>
</dbReference>
<dbReference type="InterPro" id="IPR035926">
    <property type="entry name" value="NusB-like_sf"/>
</dbReference>
<evidence type="ECO:0000313" key="7">
    <source>
        <dbReference type="EMBL" id="GGD33132.1"/>
    </source>
</evidence>
<dbReference type="SUPFAM" id="SSF48013">
    <property type="entry name" value="NusB-like"/>
    <property type="match status" value="1"/>
</dbReference>
<proteinExistence type="inferred from homology"/>
<evidence type="ECO:0000256" key="5">
    <source>
        <dbReference type="ARBA" id="ARBA00023163"/>
    </source>
</evidence>
<dbReference type="Proteomes" id="UP000625735">
    <property type="component" value="Unassembled WGS sequence"/>
</dbReference>
<keyword evidence="3" id="KW-0694">RNA-binding</keyword>
<dbReference type="EMBL" id="BMFG01000010">
    <property type="protein sequence ID" value="GGD33132.1"/>
    <property type="molecule type" value="Genomic_DNA"/>
</dbReference>
<name>A0A916Y740_9FLAO</name>
<keyword evidence="4" id="KW-0805">Transcription regulation</keyword>
<sequence>MHQSGSDDLQKTEKFLIASMENLQDLYLLMISTLIEIREKEQTFLDISRKKHLATAEEKDPNTKFVDNIVLKFLTENKSIANAVEKRKINDWKQNDDYILLLLESTKNSVVYKTYMSNRINTFEEDRRFVMDLFSEVIAPNDKLYEFLEDHRLTWVDDIPLVNTIILKQLKAIDHTKESSFSVPALFRDEEDEEFAIQLFRKTALREYELAKEFIDRTPNWDPDRISEVDTIMLKMAICEFLHFPSIPIKVTINEYLEVAKEYATPKSSLFINGILDNLVKDFQRTNKLTKSGRGLL</sequence>
<dbReference type="AlphaFoldDB" id="A0A916Y740"/>
<dbReference type="PANTHER" id="PTHR11078">
    <property type="entry name" value="N UTILIZATION SUBSTANCE PROTEIN B-RELATED"/>
    <property type="match status" value="1"/>
</dbReference>
<dbReference type="GO" id="GO:0006353">
    <property type="term" value="P:DNA-templated transcription termination"/>
    <property type="evidence" value="ECO:0007669"/>
    <property type="project" value="InterPro"/>
</dbReference>
<dbReference type="GO" id="GO:0003723">
    <property type="term" value="F:RNA binding"/>
    <property type="evidence" value="ECO:0007669"/>
    <property type="project" value="UniProtKB-KW"/>
</dbReference>
<accession>A0A916Y740</accession>
<dbReference type="GO" id="GO:0031564">
    <property type="term" value="P:transcription antitermination"/>
    <property type="evidence" value="ECO:0007669"/>
    <property type="project" value="UniProtKB-KW"/>
</dbReference>
<dbReference type="PANTHER" id="PTHR11078:SF3">
    <property type="entry name" value="ANTITERMINATION NUSB DOMAIN-CONTAINING PROTEIN"/>
    <property type="match status" value="1"/>
</dbReference>
<evidence type="ECO:0000256" key="1">
    <source>
        <dbReference type="ARBA" id="ARBA00005952"/>
    </source>
</evidence>
<dbReference type="GO" id="GO:0005829">
    <property type="term" value="C:cytosol"/>
    <property type="evidence" value="ECO:0007669"/>
    <property type="project" value="TreeGrafter"/>
</dbReference>
<keyword evidence="5" id="KW-0804">Transcription</keyword>